<dbReference type="InterPro" id="IPR014942">
    <property type="entry name" value="AbiEii"/>
</dbReference>
<evidence type="ECO:0000313" key="2">
    <source>
        <dbReference type="Proteomes" id="UP000230671"/>
    </source>
</evidence>
<comment type="caution">
    <text evidence="1">The sequence shown here is derived from an EMBL/GenBank/DDBJ whole genome shotgun (WGS) entry which is preliminary data.</text>
</comment>
<reference evidence="1 2" key="1">
    <citation type="submission" date="2017-09" db="EMBL/GenBank/DDBJ databases">
        <title>Depth-based differentiation of microbial function through sediment-hosted aquifers and enrichment of novel symbionts in the deep terrestrial subsurface.</title>
        <authorList>
            <person name="Probst A.J."/>
            <person name="Ladd B."/>
            <person name="Jarett J.K."/>
            <person name="Geller-Mcgrath D.E."/>
            <person name="Sieber C.M."/>
            <person name="Emerson J.B."/>
            <person name="Anantharaman K."/>
            <person name="Thomas B.C."/>
            <person name="Malmstrom R."/>
            <person name="Stieglmeier M."/>
            <person name="Klingl A."/>
            <person name="Woyke T."/>
            <person name="Ryan C.M."/>
            <person name="Banfield J.F."/>
        </authorList>
    </citation>
    <scope>NUCLEOTIDE SEQUENCE [LARGE SCALE GENOMIC DNA]</scope>
    <source>
        <strain evidence="1">CG23_combo_of_CG06-09_8_20_14_all_41_73</strain>
    </source>
</reference>
<protein>
    <recommendedName>
        <fullName evidence="3">Nucleotidyl transferase AbiEii/AbiGii toxin family protein</fullName>
    </recommendedName>
</protein>
<proteinExistence type="predicted"/>
<gene>
    <name evidence="1" type="ORF">COX11_01440</name>
</gene>
<dbReference type="EMBL" id="PCSO01000061">
    <property type="protein sequence ID" value="PIP50930.1"/>
    <property type="molecule type" value="Genomic_DNA"/>
</dbReference>
<dbReference type="AlphaFoldDB" id="A0A2H0B1K5"/>
<sequence>MAEKKDLYFSILNPKQLRLLKKLKFLKKYGFYLAGGTALALQICHRTSVDFDFYTVKKFDSRKLREEFDKRFKEVQEIYIAEDTLCLSVNDVGISFFRYPYKVIRPLREIEGINLTSLEDIAAMKILAISQRGRRRDFIDIYFLIKKFGLAQIIEFVKEKYPMFNIYVGLQGLTYFKDADDDPEKKRFRLIKDVPLGKFKKFILKDVYNYKKFYLKEDE</sequence>
<organism evidence="1 2">
    <name type="scientific">Candidatus Berkelbacteria bacterium CG23_combo_of_CG06-09_8_20_14_all_41_73</name>
    <dbReference type="NCBI Taxonomy" id="1974519"/>
    <lineage>
        <taxon>Bacteria</taxon>
        <taxon>Candidatus Berkelbacteria</taxon>
    </lineage>
</organism>
<evidence type="ECO:0000313" key="1">
    <source>
        <dbReference type="EMBL" id="PIP50930.1"/>
    </source>
</evidence>
<accession>A0A2H0B1K5</accession>
<dbReference type="Proteomes" id="UP000230671">
    <property type="component" value="Unassembled WGS sequence"/>
</dbReference>
<name>A0A2H0B1K5_9BACT</name>
<evidence type="ECO:0008006" key="3">
    <source>
        <dbReference type="Google" id="ProtNLM"/>
    </source>
</evidence>
<dbReference type="Pfam" id="PF08843">
    <property type="entry name" value="AbiEii"/>
    <property type="match status" value="2"/>
</dbReference>